<evidence type="ECO:0000313" key="3">
    <source>
        <dbReference type="Proteomes" id="UP000712600"/>
    </source>
</evidence>
<dbReference type="Proteomes" id="UP000712600">
    <property type="component" value="Unassembled WGS sequence"/>
</dbReference>
<dbReference type="AlphaFoldDB" id="A0A8S9NR81"/>
<feature type="region of interest" description="Disordered" evidence="1">
    <location>
        <begin position="57"/>
        <end position="79"/>
    </location>
</feature>
<evidence type="ECO:0000256" key="1">
    <source>
        <dbReference type="SAM" id="MobiDB-lite"/>
    </source>
</evidence>
<name>A0A8S9NR81_BRACR</name>
<comment type="caution">
    <text evidence="2">The sequence shown here is derived from an EMBL/GenBank/DDBJ whole genome shotgun (WGS) entry which is preliminary data.</text>
</comment>
<organism evidence="2 3">
    <name type="scientific">Brassica cretica</name>
    <name type="common">Mustard</name>
    <dbReference type="NCBI Taxonomy" id="69181"/>
    <lineage>
        <taxon>Eukaryota</taxon>
        <taxon>Viridiplantae</taxon>
        <taxon>Streptophyta</taxon>
        <taxon>Embryophyta</taxon>
        <taxon>Tracheophyta</taxon>
        <taxon>Spermatophyta</taxon>
        <taxon>Magnoliopsida</taxon>
        <taxon>eudicotyledons</taxon>
        <taxon>Gunneridae</taxon>
        <taxon>Pentapetalae</taxon>
        <taxon>rosids</taxon>
        <taxon>malvids</taxon>
        <taxon>Brassicales</taxon>
        <taxon>Brassicaceae</taxon>
        <taxon>Brassiceae</taxon>
        <taxon>Brassica</taxon>
    </lineage>
</organism>
<reference evidence="2" key="1">
    <citation type="submission" date="2019-12" db="EMBL/GenBank/DDBJ databases">
        <title>Genome sequencing and annotation of Brassica cretica.</title>
        <authorList>
            <person name="Studholme D.J."/>
            <person name="Sarris P."/>
        </authorList>
    </citation>
    <scope>NUCLEOTIDE SEQUENCE</scope>
    <source>
        <strain evidence="2">PFS-109/04</strain>
        <tissue evidence="2">Leaf</tissue>
    </source>
</reference>
<proteinExistence type="predicted"/>
<evidence type="ECO:0000313" key="2">
    <source>
        <dbReference type="EMBL" id="KAF3506029.1"/>
    </source>
</evidence>
<accession>A0A8S9NR81</accession>
<protein>
    <submittedName>
        <fullName evidence="2">Uncharacterized protein</fullName>
    </submittedName>
</protein>
<sequence length="79" mass="9076">MDAAYLMSAQWLKDDCDWCFRDEDVIHLVRLPLPSLTDFAHGLTSIQLRPDPRLIRAPAAKPRRYTVQRPGGPQPHQPE</sequence>
<dbReference type="EMBL" id="QGKX02001521">
    <property type="protein sequence ID" value="KAF3506029.1"/>
    <property type="molecule type" value="Genomic_DNA"/>
</dbReference>
<gene>
    <name evidence="2" type="ORF">F2Q69_00006785</name>
</gene>